<feature type="region of interest" description="Disordered" evidence="1">
    <location>
        <begin position="203"/>
        <end position="231"/>
    </location>
</feature>
<dbReference type="SUPFAM" id="SSF109854">
    <property type="entry name" value="DinB/YfiT-like putative metalloenzymes"/>
    <property type="match status" value="1"/>
</dbReference>
<organism evidence="2 3">
    <name type="scientific">Agrococcus terreus</name>
    <dbReference type="NCBI Taxonomy" id="574649"/>
    <lineage>
        <taxon>Bacteria</taxon>
        <taxon>Bacillati</taxon>
        <taxon>Actinomycetota</taxon>
        <taxon>Actinomycetes</taxon>
        <taxon>Micrococcales</taxon>
        <taxon>Microbacteriaceae</taxon>
        <taxon>Agrococcus</taxon>
    </lineage>
</organism>
<evidence type="ECO:0000313" key="3">
    <source>
        <dbReference type="Proteomes" id="UP000626982"/>
    </source>
</evidence>
<accession>A0ABQ2KRB2</accession>
<name>A0ABQ2KRB2_9MICO</name>
<evidence type="ECO:0000313" key="2">
    <source>
        <dbReference type="EMBL" id="GGN89174.1"/>
    </source>
</evidence>
<proteinExistence type="predicted"/>
<dbReference type="Proteomes" id="UP000626982">
    <property type="component" value="Unassembled WGS sequence"/>
</dbReference>
<reference evidence="3" key="1">
    <citation type="journal article" date="2019" name="Int. J. Syst. Evol. Microbiol.">
        <title>The Global Catalogue of Microorganisms (GCM) 10K type strain sequencing project: providing services to taxonomists for standard genome sequencing and annotation.</title>
        <authorList>
            <consortium name="The Broad Institute Genomics Platform"/>
            <consortium name="The Broad Institute Genome Sequencing Center for Infectious Disease"/>
            <person name="Wu L."/>
            <person name="Ma J."/>
        </authorList>
    </citation>
    <scope>NUCLEOTIDE SEQUENCE [LARGE SCALE GENOMIC DNA]</scope>
    <source>
        <strain evidence="3">CGMCC 1.6960</strain>
    </source>
</reference>
<protein>
    <recommendedName>
        <fullName evidence="4">TIGR03086 family protein</fullName>
    </recommendedName>
</protein>
<sequence length="231" mass="25485">MRARTEFTFQVAMRMPRAYGRRATRTAHPDGAAHRRRGQDVRMSSARERFLVALDLFSAEARAGADNLGLESACADWSIADVVRHVTGVQQEHAGAALLGFAEGAGQLTAEHDSVMAEVADLDAVDAWEQLAARLRNAAVDAGDDAFHALPLATLDMALHAWDVRWGSARVGLAENLDFPLELLEWMEQFRERANEETIRRPGIFAAPVEPPDDATRSERFAAWTGRDPRP</sequence>
<gene>
    <name evidence="2" type="ORF">GCM10010968_25560</name>
</gene>
<dbReference type="EMBL" id="BMLM01000002">
    <property type="protein sequence ID" value="GGN89174.1"/>
    <property type="molecule type" value="Genomic_DNA"/>
</dbReference>
<comment type="caution">
    <text evidence="2">The sequence shown here is derived from an EMBL/GenBank/DDBJ whole genome shotgun (WGS) entry which is preliminary data.</text>
</comment>
<keyword evidence="3" id="KW-1185">Reference proteome</keyword>
<evidence type="ECO:0000256" key="1">
    <source>
        <dbReference type="SAM" id="MobiDB-lite"/>
    </source>
</evidence>
<dbReference type="InterPro" id="IPR034660">
    <property type="entry name" value="DinB/YfiT-like"/>
</dbReference>
<evidence type="ECO:0008006" key="4">
    <source>
        <dbReference type="Google" id="ProtNLM"/>
    </source>
</evidence>